<dbReference type="InterPro" id="IPR029072">
    <property type="entry name" value="YebC-like"/>
</dbReference>
<keyword evidence="4" id="KW-0963">Cytoplasm</keyword>
<dbReference type="NCBIfam" id="NF001030">
    <property type="entry name" value="PRK00110.1"/>
    <property type="match status" value="1"/>
</dbReference>
<dbReference type="GO" id="GO:0003677">
    <property type="term" value="F:DNA binding"/>
    <property type="evidence" value="ECO:0007669"/>
    <property type="project" value="UniProtKB-UniRule"/>
</dbReference>
<dbReference type="Gene3D" id="1.10.10.200">
    <property type="match status" value="1"/>
</dbReference>
<comment type="similarity">
    <text evidence="1 4">Belongs to the TACO1 family.</text>
</comment>
<dbReference type="InterPro" id="IPR002876">
    <property type="entry name" value="Transcrip_reg_TACO1-like"/>
</dbReference>
<keyword evidence="2 4" id="KW-0805">Transcription regulation</keyword>
<dbReference type="SUPFAM" id="SSF75625">
    <property type="entry name" value="YebC-like"/>
    <property type="match status" value="1"/>
</dbReference>
<dbReference type="Pfam" id="PF01709">
    <property type="entry name" value="Transcrip_reg"/>
    <property type="match status" value="1"/>
</dbReference>
<organism evidence="7 8">
    <name type="scientific">Candidatus Gottesmanbacteria bacterium RIFCSPHIGHO2_02_FULL_40_13</name>
    <dbReference type="NCBI Taxonomy" id="1798384"/>
    <lineage>
        <taxon>Bacteria</taxon>
        <taxon>Candidatus Gottesmaniibacteriota</taxon>
    </lineage>
</organism>
<evidence type="ECO:0000259" key="5">
    <source>
        <dbReference type="Pfam" id="PF01709"/>
    </source>
</evidence>
<dbReference type="NCBIfam" id="TIGR01033">
    <property type="entry name" value="YebC/PmpR family DNA-binding transcriptional regulator"/>
    <property type="match status" value="1"/>
</dbReference>
<keyword evidence="4" id="KW-0238">DNA-binding</keyword>
<feature type="domain" description="TACO1/YebC-like second and third" evidence="5">
    <location>
        <begin position="85"/>
        <end position="239"/>
    </location>
</feature>
<dbReference type="HAMAP" id="MF_00693">
    <property type="entry name" value="Transcrip_reg_TACO1"/>
    <property type="match status" value="1"/>
</dbReference>
<dbReference type="AlphaFoldDB" id="A0A1F6A6N0"/>
<evidence type="ECO:0000259" key="6">
    <source>
        <dbReference type="Pfam" id="PF20772"/>
    </source>
</evidence>
<dbReference type="PANTHER" id="PTHR12532:SF0">
    <property type="entry name" value="TRANSLATIONAL ACTIVATOR OF CYTOCHROME C OXIDASE 1"/>
    <property type="match status" value="1"/>
</dbReference>
<evidence type="ECO:0000313" key="7">
    <source>
        <dbReference type="EMBL" id="OGG20390.1"/>
    </source>
</evidence>
<proteinExistence type="inferred from homology"/>
<dbReference type="EMBL" id="MFJN01000048">
    <property type="protein sequence ID" value="OGG20390.1"/>
    <property type="molecule type" value="Genomic_DNA"/>
</dbReference>
<dbReference type="PANTHER" id="PTHR12532">
    <property type="entry name" value="TRANSLATIONAL ACTIVATOR OF CYTOCHROME C OXIDASE 1"/>
    <property type="match status" value="1"/>
</dbReference>
<gene>
    <name evidence="7" type="ORF">A3D03_06105</name>
</gene>
<evidence type="ECO:0000313" key="8">
    <source>
        <dbReference type="Proteomes" id="UP000177092"/>
    </source>
</evidence>
<sequence length="242" mass="26987">MSGHSKWSKIKHQKETTDAVKGKIFTKLGNVITLAVREGGGSSDPQSNFKLRLAIEKAHQHNMPKANIDRALERALGVGEGINIEEIIYEGMGPSGVGLIIVTTTDNKQRTVAEVKNILERGGGALTPGAVMPLYDHRGLIRVQKDPTILFDKVMELSIDKGALDIAEMSGEIEIFTRKEEVHKIKMELEQSGLKILSYELIFKPTIKIKLDDAHKEEIIENLIRRLEEADDIQKVYSNHTL</sequence>
<dbReference type="GO" id="GO:0006355">
    <property type="term" value="P:regulation of DNA-templated transcription"/>
    <property type="evidence" value="ECO:0007669"/>
    <property type="project" value="UniProtKB-UniRule"/>
</dbReference>
<dbReference type="Gene3D" id="3.30.70.980">
    <property type="match status" value="2"/>
</dbReference>
<accession>A0A1F6A6N0</accession>
<comment type="caution">
    <text evidence="7">The sequence shown here is derived from an EMBL/GenBank/DDBJ whole genome shotgun (WGS) entry which is preliminary data.</text>
</comment>
<dbReference type="STRING" id="1798384.A3D03_06105"/>
<evidence type="ECO:0000256" key="1">
    <source>
        <dbReference type="ARBA" id="ARBA00008724"/>
    </source>
</evidence>
<dbReference type="Proteomes" id="UP000177092">
    <property type="component" value="Unassembled WGS sequence"/>
</dbReference>
<dbReference type="Pfam" id="PF20772">
    <property type="entry name" value="TACO1_YebC_N"/>
    <property type="match status" value="1"/>
</dbReference>
<feature type="domain" description="TACO1/YebC-like N-terminal" evidence="6">
    <location>
        <begin position="5"/>
        <end position="77"/>
    </location>
</feature>
<evidence type="ECO:0000256" key="2">
    <source>
        <dbReference type="ARBA" id="ARBA00023015"/>
    </source>
</evidence>
<comment type="subcellular location">
    <subcellularLocation>
        <location evidence="4">Cytoplasm</location>
    </subcellularLocation>
</comment>
<dbReference type="GO" id="GO:0005737">
    <property type="term" value="C:cytoplasm"/>
    <property type="evidence" value="ECO:0007669"/>
    <property type="project" value="UniProtKB-SubCell"/>
</dbReference>
<evidence type="ECO:0000256" key="3">
    <source>
        <dbReference type="ARBA" id="ARBA00023163"/>
    </source>
</evidence>
<protein>
    <recommendedName>
        <fullName evidence="4">Probable transcriptional regulatory protein A3D03_06105</fullName>
    </recommendedName>
</protein>
<dbReference type="NCBIfam" id="NF009044">
    <property type="entry name" value="PRK12378.1"/>
    <property type="match status" value="1"/>
</dbReference>
<dbReference type="InterPro" id="IPR017856">
    <property type="entry name" value="Integrase-like_N"/>
</dbReference>
<dbReference type="InterPro" id="IPR049083">
    <property type="entry name" value="TACO1_YebC_N"/>
</dbReference>
<name>A0A1F6A6N0_9BACT</name>
<evidence type="ECO:0000256" key="4">
    <source>
        <dbReference type="HAMAP-Rule" id="MF_00693"/>
    </source>
</evidence>
<dbReference type="FunFam" id="1.10.10.200:FF:000002">
    <property type="entry name" value="Probable transcriptional regulatory protein CLM62_37755"/>
    <property type="match status" value="1"/>
</dbReference>
<dbReference type="InterPro" id="IPR048300">
    <property type="entry name" value="TACO1_YebC-like_2nd/3rd_dom"/>
</dbReference>
<reference evidence="7 8" key="1">
    <citation type="journal article" date="2016" name="Nat. Commun.">
        <title>Thousands of microbial genomes shed light on interconnected biogeochemical processes in an aquifer system.</title>
        <authorList>
            <person name="Anantharaman K."/>
            <person name="Brown C.T."/>
            <person name="Hug L.A."/>
            <person name="Sharon I."/>
            <person name="Castelle C.J."/>
            <person name="Probst A.J."/>
            <person name="Thomas B.C."/>
            <person name="Singh A."/>
            <person name="Wilkins M.J."/>
            <person name="Karaoz U."/>
            <person name="Brodie E.L."/>
            <person name="Williams K.H."/>
            <person name="Hubbard S.S."/>
            <person name="Banfield J.F."/>
        </authorList>
    </citation>
    <scope>NUCLEOTIDE SEQUENCE [LARGE SCALE GENOMIC DNA]</scope>
</reference>
<keyword evidence="3 4" id="KW-0804">Transcription</keyword>
<dbReference type="InterPro" id="IPR026564">
    <property type="entry name" value="Transcrip_reg_TACO1-like_dom3"/>
</dbReference>